<keyword evidence="2" id="KW-0808">Transferase</keyword>
<name>A0ABU2M2Q1_9ACTN</name>
<dbReference type="Gene3D" id="3.90.1200.10">
    <property type="match status" value="1"/>
</dbReference>
<dbReference type="InterPro" id="IPR002575">
    <property type="entry name" value="Aminoglycoside_PTrfase"/>
</dbReference>
<evidence type="ECO:0000313" key="3">
    <source>
        <dbReference type="Proteomes" id="UP001183390"/>
    </source>
</evidence>
<dbReference type="SUPFAM" id="SSF56112">
    <property type="entry name" value="Protein kinase-like (PK-like)"/>
    <property type="match status" value="1"/>
</dbReference>
<dbReference type="InterPro" id="IPR011009">
    <property type="entry name" value="Kinase-like_dom_sf"/>
</dbReference>
<evidence type="ECO:0000313" key="2">
    <source>
        <dbReference type="EMBL" id="MDT0326925.1"/>
    </source>
</evidence>
<reference evidence="3" key="1">
    <citation type="submission" date="2023-07" db="EMBL/GenBank/DDBJ databases">
        <title>30 novel species of actinomycetes from the DSMZ collection.</title>
        <authorList>
            <person name="Nouioui I."/>
        </authorList>
    </citation>
    <scope>NUCLEOTIDE SEQUENCE [LARGE SCALE GENOMIC DNA]</scope>
    <source>
        <strain evidence="3">DSM 44743</strain>
    </source>
</reference>
<dbReference type="CDD" id="cd05155">
    <property type="entry name" value="APH_ChoK_like_1"/>
    <property type="match status" value="1"/>
</dbReference>
<dbReference type="InterPro" id="IPR051678">
    <property type="entry name" value="AGP_Transferase"/>
</dbReference>
<dbReference type="EC" id="2.7.-.-" evidence="2"/>
<comment type="caution">
    <text evidence="2">The sequence shown here is derived from an EMBL/GenBank/DDBJ whole genome shotgun (WGS) entry which is preliminary data.</text>
</comment>
<dbReference type="EMBL" id="JAVREP010000001">
    <property type="protein sequence ID" value="MDT0326925.1"/>
    <property type="molecule type" value="Genomic_DNA"/>
</dbReference>
<dbReference type="Gene3D" id="3.30.200.20">
    <property type="entry name" value="Phosphorylase Kinase, domain 1"/>
    <property type="match status" value="1"/>
</dbReference>
<proteinExistence type="predicted"/>
<dbReference type="Pfam" id="PF01636">
    <property type="entry name" value="APH"/>
    <property type="match status" value="1"/>
</dbReference>
<dbReference type="RefSeq" id="WP_311509702.1">
    <property type="nucleotide sequence ID" value="NZ_JAVREP010000001.1"/>
</dbReference>
<dbReference type="PANTHER" id="PTHR21310">
    <property type="entry name" value="AMINOGLYCOSIDE PHOSPHOTRANSFERASE-RELATED-RELATED"/>
    <property type="match status" value="1"/>
</dbReference>
<organism evidence="2 3">
    <name type="scientific">Nocardiopsis lambiniae</name>
    <dbReference type="NCBI Taxonomy" id="3075539"/>
    <lineage>
        <taxon>Bacteria</taxon>
        <taxon>Bacillati</taxon>
        <taxon>Actinomycetota</taxon>
        <taxon>Actinomycetes</taxon>
        <taxon>Streptosporangiales</taxon>
        <taxon>Nocardiopsidaceae</taxon>
        <taxon>Nocardiopsis</taxon>
    </lineage>
</organism>
<gene>
    <name evidence="2" type="ORF">RM479_00675</name>
</gene>
<evidence type="ECO:0000259" key="1">
    <source>
        <dbReference type="Pfam" id="PF01636"/>
    </source>
</evidence>
<protein>
    <submittedName>
        <fullName evidence="2">Aminoglycoside phosphotransferase family protein</fullName>
        <ecNumber evidence="2">2.7.-.-</ecNumber>
    </submittedName>
</protein>
<dbReference type="Proteomes" id="UP001183390">
    <property type="component" value="Unassembled WGS sequence"/>
</dbReference>
<accession>A0ABU2M2Q1</accession>
<dbReference type="PANTHER" id="PTHR21310:SF42">
    <property type="entry name" value="BIFUNCTIONAL AAC_APH"/>
    <property type="match status" value="1"/>
</dbReference>
<dbReference type="GO" id="GO:0016740">
    <property type="term" value="F:transferase activity"/>
    <property type="evidence" value="ECO:0007669"/>
    <property type="project" value="UniProtKB-KW"/>
</dbReference>
<sequence length="304" mass="32564">MDIPEAEVDVTAALVRSLLADQHPDLAGPPLTLVAHGWDNVILRLGDALAVRMPRRERAAGLARNEQRRLGEIAARLDTPVPTPVRVGGPGRGYPWHWSVVPWFEGRPAATVPVADRGGLVAPLADFVVRLHVPAPTDAPVNPFRGVPLAERDAGLRRRLADGPSHRRARLTALWEGLSAAPAWPGPPLWLHGDLHPANILVTDDGRDLSAVIDFGDLTSGDPASDLAVAWLLFGPADRAAFRARVDAAGVVDRHVWSRARAWALLLGVLLADCSDDAPLLAAIGAHTLEQVGLDPNPVEIDRD</sequence>
<keyword evidence="3" id="KW-1185">Reference proteome</keyword>
<feature type="domain" description="Aminoglycoside phosphotransferase" evidence="1">
    <location>
        <begin position="32"/>
        <end position="262"/>
    </location>
</feature>